<evidence type="ECO:0000313" key="2">
    <source>
        <dbReference type="Proteomes" id="UP001529510"/>
    </source>
</evidence>
<dbReference type="EMBL" id="JAMKFB020000001">
    <property type="protein sequence ID" value="KAL0204324.1"/>
    <property type="molecule type" value="Genomic_DNA"/>
</dbReference>
<name>A0ABD0S0N4_CIRMR</name>
<sequence length="130" mass="13687">ILSGVAGQLGKVAERHVCAHIRQTVHAQLGDVRGSVLGAEALLHRRKRQPGGSAERLLVETSGAHVPAAELSVHLHGRLSGVYQQIHRPAEALWRRAAQAQGSGHQGLHCSSLVRSRTHGGSGSGQQSGK</sequence>
<feature type="non-terminal residue" evidence="1">
    <location>
        <position position="1"/>
    </location>
</feature>
<dbReference type="AlphaFoldDB" id="A0ABD0S0N4"/>
<proteinExistence type="predicted"/>
<feature type="non-terminal residue" evidence="1">
    <location>
        <position position="130"/>
    </location>
</feature>
<evidence type="ECO:0000313" key="1">
    <source>
        <dbReference type="EMBL" id="KAL0204324.1"/>
    </source>
</evidence>
<protein>
    <submittedName>
        <fullName evidence="1">Uncharacterized protein</fullName>
    </submittedName>
</protein>
<dbReference type="Proteomes" id="UP001529510">
    <property type="component" value="Unassembled WGS sequence"/>
</dbReference>
<gene>
    <name evidence="1" type="ORF">M9458_002342</name>
</gene>
<accession>A0ABD0S0N4</accession>
<organism evidence="1 2">
    <name type="scientific">Cirrhinus mrigala</name>
    <name type="common">Mrigala</name>
    <dbReference type="NCBI Taxonomy" id="683832"/>
    <lineage>
        <taxon>Eukaryota</taxon>
        <taxon>Metazoa</taxon>
        <taxon>Chordata</taxon>
        <taxon>Craniata</taxon>
        <taxon>Vertebrata</taxon>
        <taxon>Euteleostomi</taxon>
        <taxon>Actinopterygii</taxon>
        <taxon>Neopterygii</taxon>
        <taxon>Teleostei</taxon>
        <taxon>Ostariophysi</taxon>
        <taxon>Cypriniformes</taxon>
        <taxon>Cyprinidae</taxon>
        <taxon>Labeoninae</taxon>
        <taxon>Labeonini</taxon>
        <taxon>Cirrhinus</taxon>
    </lineage>
</organism>
<keyword evidence="2" id="KW-1185">Reference proteome</keyword>
<reference evidence="1 2" key="1">
    <citation type="submission" date="2024-05" db="EMBL/GenBank/DDBJ databases">
        <title>Genome sequencing and assembly of Indian major carp, Cirrhinus mrigala (Hamilton, 1822).</title>
        <authorList>
            <person name="Mohindra V."/>
            <person name="Chowdhury L.M."/>
            <person name="Lal K."/>
            <person name="Jena J.K."/>
        </authorList>
    </citation>
    <scope>NUCLEOTIDE SEQUENCE [LARGE SCALE GENOMIC DNA]</scope>
    <source>
        <strain evidence="1">CM1030</strain>
        <tissue evidence="1">Blood</tissue>
    </source>
</reference>
<comment type="caution">
    <text evidence="1">The sequence shown here is derived from an EMBL/GenBank/DDBJ whole genome shotgun (WGS) entry which is preliminary data.</text>
</comment>